<gene>
    <name evidence="3" type="ORF">PSON_ATCC_30995.1.T0740276</name>
</gene>
<dbReference type="SMART" id="SM00028">
    <property type="entry name" value="TPR"/>
    <property type="match status" value="4"/>
</dbReference>
<keyword evidence="1" id="KW-0853">WD repeat</keyword>
<reference evidence="3" key="1">
    <citation type="submission" date="2021-01" db="EMBL/GenBank/DDBJ databases">
        <authorList>
            <consortium name="Genoscope - CEA"/>
            <person name="William W."/>
        </authorList>
    </citation>
    <scope>NUCLEOTIDE SEQUENCE</scope>
</reference>
<dbReference type="InterPro" id="IPR001680">
    <property type="entry name" value="WD40_rpt"/>
</dbReference>
<evidence type="ECO:0000313" key="3">
    <source>
        <dbReference type="EMBL" id="CAD8100895.1"/>
    </source>
</evidence>
<dbReference type="PROSITE" id="PS50294">
    <property type="entry name" value="WD_REPEATS_REGION"/>
    <property type="match status" value="1"/>
</dbReference>
<feature type="repeat" description="WD" evidence="1">
    <location>
        <begin position="534"/>
        <end position="566"/>
    </location>
</feature>
<dbReference type="Proteomes" id="UP000692954">
    <property type="component" value="Unassembled WGS sequence"/>
</dbReference>
<dbReference type="PROSITE" id="PS00678">
    <property type="entry name" value="WD_REPEATS_1"/>
    <property type="match status" value="1"/>
</dbReference>
<name>A0A8S1PCX5_9CILI</name>
<dbReference type="AlphaFoldDB" id="A0A8S1PCX5"/>
<dbReference type="GO" id="GO:0016226">
    <property type="term" value="P:iron-sulfur cluster assembly"/>
    <property type="evidence" value="ECO:0007669"/>
    <property type="project" value="TreeGrafter"/>
</dbReference>
<dbReference type="OrthoDB" id="292605at2759"/>
<dbReference type="InterPro" id="IPR019775">
    <property type="entry name" value="WD40_repeat_CS"/>
</dbReference>
<dbReference type="Pfam" id="PF00400">
    <property type="entry name" value="WD40"/>
    <property type="match status" value="2"/>
</dbReference>
<feature type="coiled-coil region" evidence="2">
    <location>
        <begin position="376"/>
        <end position="449"/>
    </location>
</feature>
<proteinExistence type="predicted"/>
<dbReference type="PANTHER" id="PTHR19920">
    <property type="entry name" value="WD40 PROTEIN CIAO1"/>
    <property type="match status" value="1"/>
</dbReference>
<protein>
    <submittedName>
        <fullName evidence="3">Uncharacterized protein</fullName>
    </submittedName>
</protein>
<evidence type="ECO:0000256" key="1">
    <source>
        <dbReference type="PROSITE-ProRule" id="PRU00221"/>
    </source>
</evidence>
<feature type="repeat" description="WD" evidence="1">
    <location>
        <begin position="579"/>
        <end position="620"/>
    </location>
</feature>
<evidence type="ECO:0000313" key="4">
    <source>
        <dbReference type="Proteomes" id="UP000692954"/>
    </source>
</evidence>
<comment type="caution">
    <text evidence="3">The sequence shown here is derived from an EMBL/GenBank/DDBJ whole genome shotgun (WGS) entry which is preliminary data.</text>
</comment>
<dbReference type="PROSITE" id="PS50082">
    <property type="entry name" value="WD_REPEATS_2"/>
    <property type="match status" value="2"/>
</dbReference>
<accession>A0A8S1PCX5</accession>
<dbReference type="PANTHER" id="PTHR19920:SF0">
    <property type="entry name" value="CYTOSOLIC IRON-SULFUR PROTEIN ASSEMBLY PROTEIN CIAO1-RELATED"/>
    <property type="match status" value="1"/>
</dbReference>
<sequence>MQNQLLLYDENISESSELQTIFILINLIRQDIETFVQIQNLNLEDKQKNAITKILPKFDDLKSKVKEVFENQQKSIENFSKAMDLHSKNRDDEALEYFSKSIEFNPSFIDPRLYRGKLYLDRSKNYLAELDFKQALKFDQKNKKAVKGMAVTLKLLCNYELALKYAHRTLKYDPLTPKGNFHYADCLKFLGNQKDALKYIDKAIYQKKLKQDKKLVRYYKNKEEAEIQYELNEKFQAIELLKDCLKIDPNYQQAQVLLGSKFDYFKKSIRDRCNQNECHSIFIFYQIYQMSDINIQCKNHNKPIRKVIMEKSAEKNQRLLCDLCLKQNRFDKLEDFQTIQQSINFQKIKKFESFKDFSQSYSLKLLQIEDSFSNMKTKILKNLSQISSQIEDLKKKADLLLQEDLSINIEEDIQDLLFNKWDDIINDTYKNIQKEKEEIIQKIQRELDDFKDFQESGIIKRQLEQFAQLNQNSQVTIIDDSLYLQLIDNTNLQVEPCNAISINQSGSLLATSKDTKIIIWRLENRIMNKYSRLEQIHEKSIYCLIFSQKQDSLISASEDKSICCWKRIDENKWHPSQLYQKHTGAVTCMILTENEKQLISGSTDQSLIIWDIDFNKNIIQFKSQLKSTSGDVEGLTINSQQNILASSHKNKSINIWRKMKNDQWVSEKATLVSQISSVLYGSRICFLKNSHLIWVISESSGSDYICVFQEINGKFVENLKLQISLAQNSQEIDFYLFPIIQNLQKNILIIKQKEKIYIIKQSTDNTLKIAGIIKCKSTRTSGCLSNDGSRLFFWDPNAKETGGQYFIYKI</sequence>
<dbReference type="GO" id="GO:0097361">
    <property type="term" value="C:cytosolic [4Fe-4S] assembly targeting complex"/>
    <property type="evidence" value="ECO:0007669"/>
    <property type="project" value="TreeGrafter"/>
</dbReference>
<dbReference type="EMBL" id="CAJJDN010000074">
    <property type="protein sequence ID" value="CAD8100895.1"/>
    <property type="molecule type" value="Genomic_DNA"/>
</dbReference>
<dbReference type="InterPro" id="IPR019734">
    <property type="entry name" value="TPR_rpt"/>
</dbReference>
<evidence type="ECO:0000256" key="2">
    <source>
        <dbReference type="SAM" id="Coils"/>
    </source>
</evidence>
<organism evidence="3 4">
    <name type="scientific">Paramecium sonneborni</name>
    <dbReference type="NCBI Taxonomy" id="65129"/>
    <lineage>
        <taxon>Eukaryota</taxon>
        <taxon>Sar</taxon>
        <taxon>Alveolata</taxon>
        <taxon>Ciliophora</taxon>
        <taxon>Intramacronucleata</taxon>
        <taxon>Oligohymenophorea</taxon>
        <taxon>Peniculida</taxon>
        <taxon>Parameciidae</taxon>
        <taxon>Paramecium</taxon>
    </lineage>
</organism>
<keyword evidence="4" id="KW-1185">Reference proteome</keyword>
<dbReference type="SMART" id="SM00320">
    <property type="entry name" value="WD40"/>
    <property type="match status" value="4"/>
</dbReference>
<keyword evidence="2" id="KW-0175">Coiled coil</keyword>